<proteinExistence type="predicted"/>
<name>A0A9P7VRG1_9AGAR</name>
<dbReference type="InterPro" id="IPR018253">
    <property type="entry name" value="DnaJ_domain_CS"/>
</dbReference>
<feature type="domain" description="J" evidence="2">
    <location>
        <begin position="19"/>
        <end position="85"/>
    </location>
</feature>
<reference evidence="3" key="1">
    <citation type="submission" date="2020-11" db="EMBL/GenBank/DDBJ databases">
        <title>Adaptations for nitrogen fixation in a non-lichenized fungal sporocarp promotes dispersal by wood-feeding termites.</title>
        <authorList>
            <consortium name="DOE Joint Genome Institute"/>
            <person name="Koch R.A."/>
            <person name="Yoon G."/>
            <person name="Arayal U."/>
            <person name="Lail K."/>
            <person name="Amirebrahimi M."/>
            <person name="Labutti K."/>
            <person name="Lipzen A."/>
            <person name="Riley R."/>
            <person name="Barry K."/>
            <person name="Henrissat B."/>
            <person name="Grigoriev I.V."/>
            <person name="Herr J.R."/>
            <person name="Aime M.C."/>
        </authorList>
    </citation>
    <scope>NUCLEOTIDE SEQUENCE</scope>
    <source>
        <strain evidence="3">MCA 3950</strain>
    </source>
</reference>
<dbReference type="OrthoDB" id="10250354at2759"/>
<dbReference type="PROSITE" id="PS50076">
    <property type="entry name" value="DNAJ_2"/>
    <property type="match status" value="1"/>
</dbReference>
<evidence type="ECO:0000259" key="2">
    <source>
        <dbReference type="PROSITE" id="PS50076"/>
    </source>
</evidence>
<dbReference type="EMBL" id="MU250539">
    <property type="protein sequence ID" value="KAG7444611.1"/>
    <property type="molecule type" value="Genomic_DNA"/>
</dbReference>
<dbReference type="Proteomes" id="UP000812287">
    <property type="component" value="Unassembled WGS sequence"/>
</dbReference>
<dbReference type="Gene3D" id="1.10.287.110">
    <property type="entry name" value="DnaJ domain"/>
    <property type="match status" value="1"/>
</dbReference>
<comment type="caution">
    <text evidence="3">The sequence shown here is derived from an EMBL/GenBank/DDBJ whole genome shotgun (WGS) entry which is preliminary data.</text>
</comment>
<dbReference type="PROSITE" id="PS00636">
    <property type="entry name" value="DNAJ_1"/>
    <property type="match status" value="1"/>
</dbReference>
<dbReference type="SMART" id="SM00271">
    <property type="entry name" value="DnaJ"/>
    <property type="match status" value="1"/>
</dbReference>
<accession>A0A9P7VRG1</accession>
<protein>
    <submittedName>
        <fullName evidence="3">DnaJ-domain-containing protein</fullName>
    </submittedName>
</protein>
<dbReference type="PANTHER" id="PTHR44029">
    <property type="entry name" value="DNAJ HOMOLOG SUBFAMILY C MEMBER 21"/>
    <property type="match status" value="1"/>
</dbReference>
<feature type="region of interest" description="Disordered" evidence="1">
    <location>
        <begin position="101"/>
        <end position="151"/>
    </location>
</feature>
<dbReference type="InterPro" id="IPR051964">
    <property type="entry name" value="Chaperone_stress_response"/>
</dbReference>
<dbReference type="GeneID" id="66112805"/>
<evidence type="ECO:0000313" key="3">
    <source>
        <dbReference type="EMBL" id="KAG7444611.1"/>
    </source>
</evidence>
<dbReference type="PANTHER" id="PTHR44029:SF1">
    <property type="entry name" value="DNAJ HOMOLOG SUBFAMILY C MEMBER 21"/>
    <property type="match status" value="1"/>
</dbReference>
<evidence type="ECO:0000313" key="4">
    <source>
        <dbReference type="Proteomes" id="UP000812287"/>
    </source>
</evidence>
<dbReference type="PRINTS" id="PR00625">
    <property type="entry name" value="JDOMAIN"/>
</dbReference>
<organism evidence="3 4">
    <name type="scientific">Guyanagaster necrorhizus</name>
    <dbReference type="NCBI Taxonomy" id="856835"/>
    <lineage>
        <taxon>Eukaryota</taxon>
        <taxon>Fungi</taxon>
        <taxon>Dikarya</taxon>
        <taxon>Basidiomycota</taxon>
        <taxon>Agaricomycotina</taxon>
        <taxon>Agaricomycetes</taxon>
        <taxon>Agaricomycetidae</taxon>
        <taxon>Agaricales</taxon>
        <taxon>Marasmiineae</taxon>
        <taxon>Physalacriaceae</taxon>
        <taxon>Guyanagaster</taxon>
    </lineage>
</organism>
<dbReference type="SUPFAM" id="SSF46565">
    <property type="entry name" value="Chaperone J-domain"/>
    <property type="match status" value="1"/>
</dbReference>
<dbReference type="AlphaFoldDB" id="A0A9P7VRG1"/>
<dbReference type="RefSeq" id="XP_043038111.1">
    <property type="nucleotide sequence ID" value="XM_043190508.1"/>
</dbReference>
<evidence type="ECO:0000256" key="1">
    <source>
        <dbReference type="SAM" id="MobiDB-lite"/>
    </source>
</evidence>
<sequence>MGSALGRNPNDGGPSSFGDFYAVLSIERDATSEQIRKAYLKKIIETHPDKNLEDAEGANRRFRLVKKAYDVLMDDNERKRYDIYPEAFHREVSDCDENAMSAEESCPDYPSVPGGWTNDGGSDNDDAGGPYHFFPGGGGSRSSPENSFSEDDDKVSFEDLITFLRSLEGLSWTAGESHPTSAFNVIPEFFARLVDDELRCSDKKASSYPSFGDAQSVFELSTYTDEERANISGTEVRRFYAFWSKFQTAKRFEWFEPVYCPYSFDDPQYQRFYRKMNKKYQDALRFKYSEIIKHLNSNTTSLQKLDAERKQKKQKKKDRKKGSVFCKSLGPLDSEANVSYQSAVCRPVVAWVVDNEKQRWVKPRDSNPQ</sequence>
<dbReference type="GO" id="GO:0005737">
    <property type="term" value="C:cytoplasm"/>
    <property type="evidence" value="ECO:0007669"/>
    <property type="project" value="TreeGrafter"/>
</dbReference>
<keyword evidence="4" id="KW-1185">Reference proteome</keyword>
<dbReference type="Pfam" id="PF00226">
    <property type="entry name" value="DnaJ"/>
    <property type="match status" value="1"/>
</dbReference>
<dbReference type="InterPro" id="IPR036869">
    <property type="entry name" value="J_dom_sf"/>
</dbReference>
<dbReference type="CDD" id="cd06257">
    <property type="entry name" value="DnaJ"/>
    <property type="match status" value="1"/>
</dbReference>
<dbReference type="InterPro" id="IPR001623">
    <property type="entry name" value="DnaJ_domain"/>
</dbReference>
<gene>
    <name evidence="3" type="ORF">BT62DRAFT_995139</name>
</gene>